<accession>A0A448WLD5</accession>
<keyword evidence="1" id="KW-0472">Membrane</keyword>
<keyword evidence="3" id="KW-1185">Reference proteome</keyword>
<reference evidence="2" key="1">
    <citation type="submission" date="2018-11" db="EMBL/GenBank/DDBJ databases">
        <authorList>
            <consortium name="Pathogen Informatics"/>
        </authorList>
    </citation>
    <scope>NUCLEOTIDE SEQUENCE</scope>
</reference>
<dbReference type="AlphaFoldDB" id="A0A448WLD5"/>
<evidence type="ECO:0000313" key="3">
    <source>
        <dbReference type="Proteomes" id="UP000784294"/>
    </source>
</evidence>
<evidence type="ECO:0000256" key="1">
    <source>
        <dbReference type="SAM" id="Phobius"/>
    </source>
</evidence>
<evidence type="ECO:0008006" key="4">
    <source>
        <dbReference type="Google" id="ProtNLM"/>
    </source>
</evidence>
<protein>
    <recommendedName>
        <fullName evidence="4">MARVEL domain-containing protein</fullName>
    </recommendedName>
</protein>
<feature type="transmembrane region" description="Helical" evidence="1">
    <location>
        <begin position="37"/>
        <end position="66"/>
    </location>
</feature>
<keyword evidence="1" id="KW-1133">Transmembrane helix</keyword>
<feature type="transmembrane region" description="Helical" evidence="1">
    <location>
        <begin position="143"/>
        <end position="168"/>
    </location>
</feature>
<organism evidence="2 3">
    <name type="scientific">Protopolystoma xenopodis</name>
    <dbReference type="NCBI Taxonomy" id="117903"/>
    <lineage>
        <taxon>Eukaryota</taxon>
        <taxon>Metazoa</taxon>
        <taxon>Spiralia</taxon>
        <taxon>Lophotrochozoa</taxon>
        <taxon>Platyhelminthes</taxon>
        <taxon>Monogenea</taxon>
        <taxon>Polyopisthocotylea</taxon>
        <taxon>Polystomatidea</taxon>
        <taxon>Polystomatidae</taxon>
        <taxon>Protopolystoma</taxon>
    </lineage>
</organism>
<gene>
    <name evidence="2" type="ORF">PXEA_LOCUS8054</name>
</gene>
<proteinExistence type="predicted"/>
<feature type="transmembrane region" description="Helical" evidence="1">
    <location>
        <begin position="72"/>
        <end position="92"/>
    </location>
</feature>
<keyword evidence="1" id="KW-0812">Transmembrane</keyword>
<evidence type="ECO:0000313" key="2">
    <source>
        <dbReference type="EMBL" id="VEL14614.1"/>
    </source>
</evidence>
<feature type="transmembrane region" description="Helical" evidence="1">
    <location>
        <begin position="99"/>
        <end position="123"/>
    </location>
</feature>
<name>A0A448WLD5_9PLAT</name>
<dbReference type="Proteomes" id="UP000784294">
    <property type="component" value="Unassembled WGS sequence"/>
</dbReference>
<dbReference type="EMBL" id="CAAALY010021754">
    <property type="protein sequence ID" value="VEL14614.1"/>
    <property type="molecule type" value="Genomic_DNA"/>
</dbReference>
<comment type="caution">
    <text evidence="2">The sequence shown here is derived from an EMBL/GenBank/DDBJ whole genome shotgun (WGS) entry which is preliminary data.</text>
</comment>
<sequence>MYPENSVDRDAEGEFPPNMDQDFSWFISWKPQLPPNLILIIFPIAYFLTGLLAFVTEIVTLSIHLVPSSHGTGIWFGLFSFVAGALGCVLTAKRTKSMTVLCLVTDSLGICASVIAAVFGNFGTFWAFKIDQVTIAETRNEQFAVMAAGVIAVCFYVVNVIIICVAMCKKH</sequence>